<dbReference type="PANTHER" id="PTHR48473:SF1">
    <property type="entry name" value="TIR DOMAIN-CONTAINING PROTEIN"/>
    <property type="match status" value="1"/>
</dbReference>
<dbReference type="STRING" id="106549.A0A540NHN8"/>
<accession>A0A540NHN8</accession>
<keyword evidence="1" id="KW-1133">Transmembrane helix</keyword>
<keyword evidence="1" id="KW-0472">Membrane</keyword>
<dbReference type="PANTHER" id="PTHR48473">
    <property type="entry name" value="TIR DOMAIN-CONTAINING PROTEIN"/>
    <property type="match status" value="1"/>
</dbReference>
<evidence type="ECO:0000313" key="3">
    <source>
        <dbReference type="Proteomes" id="UP000315295"/>
    </source>
</evidence>
<dbReference type="Proteomes" id="UP000315295">
    <property type="component" value="Unassembled WGS sequence"/>
</dbReference>
<reference evidence="2 3" key="1">
    <citation type="journal article" date="2019" name="G3 (Bethesda)">
        <title>Sequencing of a Wild Apple (Malus baccata) Genome Unravels the Differences Between Cultivated and Wild Apple Species Regarding Disease Resistance and Cold Tolerance.</title>
        <authorList>
            <person name="Chen X."/>
        </authorList>
    </citation>
    <scope>NUCLEOTIDE SEQUENCE [LARGE SCALE GENOMIC DNA]</scope>
    <source>
        <strain evidence="3">cv. Shandingzi</strain>
        <tissue evidence="2">Leaves</tissue>
    </source>
</reference>
<sequence>MLLAIAAVLICIWELIHRGREENFVRRKQQGIRSWIYYMPLGSLPNIYGLLGGITQFVFSTVQYAYIIRRAEIPIKLSLLPTVFLICLIATRLSRNRMQPKFKTGEHRA</sequence>
<organism evidence="2 3">
    <name type="scientific">Malus baccata</name>
    <name type="common">Siberian crab apple</name>
    <name type="synonym">Pyrus baccata</name>
    <dbReference type="NCBI Taxonomy" id="106549"/>
    <lineage>
        <taxon>Eukaryota</taxon>
        <taxon>Viridiplantae</taxon>
        <taxon>Streptophyta</taxon>
        <taxon>Embryophyta</taxon>
        <taxon>Tracheophyta</taxon>
        <taxon>Spermatophyta</taxon>
        <taxon>Magnoliopsida</taxon>
        <taxon>eudicotyledons</taxon>
        <taxon>Gunneridae</taxon>
        <taxon>Pentapetalae</taxon>
        <taxon>rosids</taxon>
        <taxon>fabids</taxon>
        <taxon>Rosales</taxon>
        <taxon>Rosaceae</taxon>
        <taxon>Amygdaloideae</taxon>
        <taxon>Maleae</taxon>
        <taxon>Malus</taxon>
    </lineage>
</organism>
<feature type="transmembrane region" description="Helical" evidence="1">
    <location>
        <begin position="75"/>
        <end position="93"/>
    </location>
</feature>
<keyword evidence="3" id="KW-1185">Reference proteome</keyword>
<gene>
    <name evidence="2" type="ORF">C1H46_003789</name>
</gene>
<dbReference type="AlphaFoldDB" id="A0A540NHN8"/>
<dbReference type="EMBL" id="VIEB01000039">
    <property type="protein sequence ID" value="TQE10551.1"/>
    <property type="molecule type" value="Genomic_DNA"/>
</dbReference>
<comment type="caution">
    <text evidence="2">The sequence shown here is derived from an EMBL/GenBank/DDBJ whole genome shotgun (WGS) entry which is preliminary data.</text>
</comment>
<keyword evidence="1" id="KW-0812">Transmembrane</keyword>
<evidence type="ECO:0000256" key="1">
    <source>
        <dbReference type="SAM" id="Phobius"/>
    </source>
</evidence>
<proteinExistence type="predicted"/>
<name>A0A540NHN8_MALBA</name>
<protein>
    <submittedName>
        <fullName evidence="2">Uncharacterized protein</fullName>
    </submittedName>
</protein>
<evidence type="ECO:0000313" key="2">
    <source>
        <dbReference type="EMBL" id="TQE10551.1"/>
    </source>
</evidence>